<sequence length="119" mass="13940">MTVIEILKILSDNNRLRILNLLYVQELCVCEMEYLLGISQSNLSKHLRLMSEAGFLENRRENKFAYYKINQQVLSEHPFITAIFETELKREDFLVEELNKLGNYKTSELTCHQITALIG</sequence>
<dbReference type="SUPFAM" id="SSF46785">
    <property type="entry name" value="Winged helix' DNA-binding domain"/>
    <property type="match status" value="1"/>
</dbReference>
<evidence type="ECO:0000313" key="5">
    <source>
        <dbReference type="EMBL" id="MBC3901044.1"/>
    </source>
</evidence>
<accession>A0ABR6Z0N9</accession>
<dbReference type="EMBL" id="WJBE01000019">
    <property type="protein sequence ID" value="MBC3901044.1"/>
    <property type="molecule type" value="Genomic_DNA"/>
</dbReference>
<dbReference type="RefSeq" id="WP_026395858.1">
    <property type="nucleotide sequence ID" value="NZ_WJBE01000019.1"/>
</dbReference>
<dbReference type="InterPro" id="IPR011991">
    <property type="entry name" value="ArsR-like_HTH"/>
</dbReference>
<evidence type="ECO:0000256" key="2">
    <source>
        <dbReference type="ARBA" id="ARBA00023125"/>
    </source>
</evidence>
<proteinExistence type="predicted"/>
<keyword evidence="6" id="KW-1185">Reference proteome</keyword>
<name>A0ABR6Z0N9_9FIRM</name>
<feature type="domain" description="HTH arsR-type" evidence="4">
    <location>
        <begin position="1"/>
        <end position="89"/>
    </location>
</feature>
<dbReference type="InterPro" id="IPR036390">
    <property type="entry name" value="WH_DNA-bd_sf"/>
</dbReference>
<dbReference type="InterPro" id="IPR001845">
    <property type="entry name" value="HTH_ArsR_DNA-bd_dom"/>
</dbReference>
<protein>
    <submittedName>
        <fullName evidence="5">Metalloregulator ArsR/SmtB family transcription factor</fullName>
    </submittedName>
</protein>
<gene>
    <name evidence="5" type="ORF">GH811_15610</name>
</gene>
<dbReference type="Proteomes" id="UP000622405">
    <property type="component" value="Unassembled WGS sequence"/>
</dbReference>
<evidence type="ECO:0000256" key="3">
    <source>
        <dbReference type="ARBA" id="ARBA00023163"/>
    </source>
</evidence>
<dbReference type="PRINTS" id="PR00778">
    <property type="entry name" value="HTHARSR"/>
</dbReference>
<dbReference type="CDD" id="cd00090">
    <property type="entry name" value="HTH_ARSR"/>
    <property type="match status" value="1"/>
</dbReference>
<evidence type="ECO:0000313" key="6">
    <source>
        <dbReference type="Proteomes" id="UP000622405"/>
    </source>
</evidence>
<dbReference type="InterPro" id="IPR036388">
    <property type="entry name" value="WH-like_DNA-bd_sf"/>
</dbReference>
<dbReference type="Pfam" id="PF01022">
    <property type="entry name" value="HTH_5"/>
    <property type="match status" value="1"/>
</dbReference>
<evidence type="ECO:0000256" key="1">
    <source>
        <dbReference type="ARBA" id="ARBA00023015"/>
    </source>
</evidence>
<dbReference type="Gene3D" id="1.10.10.10">
    <property type="entry name" value="Winged helix-like DNA-binding domain superfamily/Winged helix DNA-binding domain"/>
    <property type="match status" value="1"/>
</dbReference>
<reference evidence="5 6" key="1">
    <citation type="journal article" date="2020" name="mSystems">
        <title>Defining Genomic and Predicted Metabolic Features of the Acetobacterium Genus.</title>
        <authorList>
            <person name="Ross D.E."/>
            <person name="Marshall C.W."/>
            <person name="Gulliver D."/>
            <person name="May H.D."/>
            <person name="Norman R.S."/>
        </authorList>
    </citation>
    <scope>NUCLEOTIDE SEQUENCE [LARGE SCALE GENOMIC DNA]</scope>
    <source>
        <strain evidence="5 6">DSM 4132</strain>
    </source>
</reference>
<dbReference type="PANTHER" id="PTHR33154">
    <property type="entry name" value="TRANSCRIPTIONAL REGULATOR, ARSR FAMILY"/>
    <property type="match status" value="1"/>
</dbReference>
<evidence type="ECO:0000259" key="4">
    <source>
        <dbReference type="PROSITE" id="PS50987"/>
    </source>
</evidence>
<dbReference type="PANTHER" id="PTHR33154:SF33">
    <property type="entry name" value="TRANSCRIPTIONAL REPRESSOR SDPR"/>
    <property type="match status" value="1"/>
</dbReference>
<comment type="caution">
    <text evidence="5">The sequence shown here is derived from an EMBL/GenBank/DDBJ whole genome shotgun (WGS) entry which is preliminary data.</text>
</comment>
<dbReference type="NCBIfam" id="NF033788">
    <property type="entry name" value="HTH_metalloreg"/>
    <property type="match status" value="1"/>
</dbReference>
<dbReference type="PROSITE" id="PS50987">
    <property type="entry name" value="HTH_ARSR_2"/>
    <property type="match status" value="1"/>
</dbReference>
<organism evidence="5 6">
    <name type="scientific">Acetobacterium malicum</name>
    <dbReference type="NCBI Taxonomy" id="52692"/>
    <lineage>
        <taxon>Bacteria</taxon>
        <taxon>Bacillati</taxon>
        <taxon>Bacillota</taxon>
        <taxon>Clostridia</taxon>
        <taxon>Eubacteriales</taxon>
        <taxon>Eubacteriaceae</taxon>
        <taxon>Acetobacterium</taxon>
    </lineage>
</organism>
<keyword evidence="2" id="KW-0238">DNA-binding</keyword>
<dbReference type="InterPro" id="IPR051081">
    <property type="entry name" value="HTH_MetalResp_TranReg"/>
</dbReference>
<dbReference type="SMART" id="SM00418">
    <property type="entry name" value="HTH_ARSR"/>
    <property type="match status" value="1"/>
</dbReference>
<keyword evidence="1" id="KW-0805">Transcription regulation</keyword>
<keyword evidence="3" id="KW-0804">Transcription</keyword>